<organism evidence="6 7">
    <name type="scientific">Flagellimonas sediminis</name>
    <dbReference type="NCBI Taxonomy" id="2696468"/>
    <lineage>
        <taxon>Bacteria</taxon>
        <taxon>Pseudomonadati</taxon>
        <taxon>Bacteroidota</taxon>
        <taxon>Flavobacteriia</taxon>
        <taxon>Flavobacteriales</taxon>
        <taxon>Flavobacteriaceae</taxon>
        <taxon>Flagellimonas</taxon>
    </lineage>
</organism>
<reference evidence="6 7" key="1">
    <citation type="submission" date="2020-01" db="EMBL/GenBank/DDBJ databases">
        <title>Muricauda sediminis sp.nov. 40Bstr401.</title>
        <authorList>
            <person name="Xue Z."/>
            <person name="Zhu S."/>
            <person name="Ren N."/>
            <person name="Chen T."/>
            <person name="Chen X."/>
            <person name="Chen J."/>
            <person name="Yang J."/>
        </authorList>
    </citation>
    <scope>NUCLEOTIDE SEQUENCE [LARGE SCALE GENOMIC DNA]</scope>
    <source>
        <strain evidence="6 7">40Bstr401</strain>
    </source>
</reference>
<dbReference type="Proteomes" id="UP000468707">
    <property type="component" value="Unassembled WGS sequence"/>
</dbReference>
<feature type="transmembrane region" description="Helical" evidence="5">
    <location>
        <begin position="51"/>
        <end position="69"/>
    </location>
</feature>
<gene>
    <name evidence="6" type="ORF">GTK07_12385</name>
</gene>
<feature type="transmembrane region" description="Helical" evidence="5">
    <location>
        <begin position="74"/>
        <end position="90"/>
    </location>
</feature>
<comment type="caution">
    <text evidence="6">The sequence shown here is derived from an EMBL/GenBank/DDBJ whole genome shotgun (WGS) entry which is preliminary data.</text>
</comment>
<sequence length="124" mass="13818">MKNKVYNVVSILLGLLLLNGGFSKFFNYMPQPENLSEAIIKDFDALMEISWLMPLIGIAEIVGGILIIIPKTRALGALVIFPVMVGILLTNTLVDTSGLIISLVIWAIFLWILIENKDKYKQLV</sequence>
<keyword evidence="3 5" id="KW-1133">Transmembrane helix</keyword>
<dbReference type="GO" id="GO:0016020">
    <property type="term" value="C:membrane"/>
    <property type="evidence" value="ECO:0007669"/>
    <property type="project" value="UniProtKB-SubCell"/>
</dbReference>
<keyword evidence="7" id="KW-1185">Reference proteome</keyword>
<keyword evidence="4 5" id="KW-0472">Membrane</keyword>
<evidence type="ECO:0000256" key="3">
    <source>
        <dbReference type="ARBA" id="ARBA00022989"/>
    </source>
</evidence>
<dbReference type="InterPro" id="IPR032808">
    <property type="entry name" value="DoxX"/>
</dbReference>
<dbReference type="Pfam" id="PF07681">
    <property type="entry name" value="DoxX"/>
    <property type="match status" value="1"/>
</dbReference>
<evidence type="ECO:0000313" key="7">
    <source>
        <dbReference type="Proteomes" id="UP000468707"/>
    </source>
</evidence>
<evidence type="ECO:0000313" key="6">
    <source>
        <dbReference type="EMBL" id="NDV44128.1"/>
    </source>
</evidence>
<evidence type="ECO:0000256" key="2">
    <source>
        <dbReference type="ARBA" id="ARBA00022692"/>
    </source>
</evidence>
<keyword evidence="2 5" id="KW-0812">Transmembrane</keyword>
<feature type="transmembrane region" description="Helical" evidence="5">
    <location>
        <begin position="96"/>
        <end position="114"/>
    </location>
</feature>
<dbReference type="EMBL" id="JAAAMI010000005">
    <property type="protein sequence ID" value="NDV44128.1"/>
    <property type="molecule type" value="Genomic_DNA"/>
</dbReference>
<proteinExistence type="predicted"/>
<name>A0A6I5L1W4_9FLAO</name>
<protein>
    <submittedName>
        <fullName evidence="6">DoxX family membrane protein</fullName>
    </submittedName>
</protein>
<accession>A0A6I5L1W4</accession>
<evidence type="ECO:0000256" key="4">
    <source>
        <dbReference type="ARBA" id="ARBA00023136"/>
    </source>
</evidence>
<dbReference type="RefSeq" id="WP_163635551.1">
    <property type="nucleotide sequence ID" value="NZ_JAAAMI010000005.1"/>
</dbReference>
<comment type="subcellular location">
    <subcellularLocation>
        <location evidence="1">Membrane</location>
        <topology evidence="1">Multi-pass membrane protein</topology>
    </subcellularLocation>
</comment>
<dbReference type="AlphaFoldDB" id="A0A6I5L1W4"/>
<evidence type="ECO:0000256" key="1">
    <source>
        <dbReference type="ARBA" id="ARBA00004141"/>
    </source>
</evidence>
<evidence type="ECO:0000256" key="5">
    <source>
        <dbReference type="SAM" id="Phobius"/>
    </source>
</evidence>